<name>A0A8B7Z8V0_ACAPL</name>
<comment type="similarity">
    <text evidence="3">Belongs to the peptidase S9C family.</text>
</comment>
<evidence type="ECO:0000256" key="11">
    <source>
        <dbReference type="ARBA" id="ARBA00032596"/>
    </source>
</evidence>
<dbReference type="GO" id="GO:0006508">
    <property type="term" value="P:proteolysis"/>
    <property type="evidence" value="ECO:0007669"/>
    <property type="project" value="InterPro"/>
</dbReference>
<evidence type="ECO:0000256" key="8">
    <source>
        <dbReference type="ARBA" id="ARBA00022801"/>
    </source>
</evidence>
<dbReference type="GO" id="GO:0004252">
    <property type="term" value="F:serine-type endopeptidase activity"/>
    <property type="evidence" value="ECO:0007669"/>
    <property type="project" value="InterPro"/>
</dbReference>
<dbReference type="SUPFAM" id="SSF53474">
    <property type="entry name" value="alpha/beta-Hydrolases"/>
    <property type="match status" value="1"/>
</dbReference>
<feature type="region of interest" description="Disordered" evidence="13">
    <location>
        <begin position="180"/>
        <end position="206"/>
    </location>
</feature>
<dbReference type="RefSeq" id="XP_022101235.1">
    <property type="nucleotide sequence ID" value="XM_022245543.1"/>
</dbReference>
<comment type="subunit">
    <text evidence="4">Homotetramer.</text>
</comment>
<dbReference type="PANTHER" id="PTHR42776:SF4">
    <property type="entry name" value="ACYLAMINO-ACID-RELEASING ENZYME"/>
    <property type="match status" value="1"/>
</dbReference>
<comment type="function">
    <text evidence="12">This enzyme catalyzes the hydrolysis of the N-terminal peptide bond of an N-acetylated peptide to generate an N-acetylated amino acid and a peptide with a free N-terminus. It preferentially cleaves off Ac-Ala, Ac-Met and Ac-Ser. Also, involved in the degradation of oxidized and glycated proteins.</text>
</comment>
<accession>A0A8B7Z8V0</accession>
<dbReference type="Pfam" id="PF00326">
    <property type="entry name" value="Peptidase_S9"/>
    <property type="match status" value="1"/>
</dbReference>
<dbReference type="FunFam" id="3.40.50.1820:FF:000043">
    <property type="entry name" value="acylamino-acid-releasing enzyme"/>
    <property type="match status" value="1"/>
</dbReference>
<evidence type="ECO:0000256" key="7">
    <source>
        <dbReference type="ARBA" id="ARBA00022490"/>
    </source>
</evidence>
<evidence type="ECO:0000256" key="5">
    <source>
        <dbReference type="ARBA" id="ARBA00012917"/>
    </source>
</evidence>
<comment type="catalytic activity">
    <reaction evidence="1">
        <text>Cleavage of an N-acetyl or N-formyl amino acid from the N-terminus of a polypeptide.</text>
        <dbReference type="EC" id="3.4.19.1"/>
    </reaction>
</comment>
<keyword evidence="8" id="KW-0378">Hydrolase</keyword>
<evidence type="ECO:0000256" key="1">
    <source>
        <dbReference type="ARBA" id="ARBA00000721"/>
    </source>
</evidence>
<organism evidence="16 17">
    <name type="scientific">Acanthaster planci</name>
    <name type="common">Crown-of-thorns starfish</name>
    <dbReference type="NCBI Taxonomy" id="133434"/>
    <lineage>
        <taxon>Eukaryota</taxon>
        <taxon>Metazoa</taxon>
        <taxon>Echinodermata</taxon>
        <taxon>Eleutherozoa</taxon>
        <taxon>Asterozoa</taxon>
        <taxon>Asteroidea</taxon>
        <taxon>Valvatacea</taxon>
        <taxon>Valvatida</taxon>
        <taxon>Acanthasteridae</taxon>
        <taxon>Acanthaster</taxon>
    </lineage>
</organism>
<dbReference type="Proteomes" id="UP000694845">
    <property type="component" value="Unplaced"/>
</dbReference>
<evidence type="ECO:0000256" key="3">
    <source>
        <dbReference type="ARBA" id="ARBA00010040"/>
    </source>
</evidence>
<evidence type="ECO:0000256" key="9">
    <source>
        <dbReference type="ARBA" id="ARBA00022990"/>
    </source>
</evidence>
<dbReference type="PANTHER" id="PTHR42776">
    <property type="entry name" value="SERINE PEPTIDASE S9 FAMILY MEMBER"/>
    <property type="match status" value="1"/>
</dbReference>
<dbReference type="PROSITE" id="PS00708">
    <property type="entry name" value="PRO_ENDOPEP_SER"/>
    <property type="match status" value="1"/>
</dbReference>
<dbReference type="GO" id="GO:0008242">
    <property type="term" value="F:omega peptidase activity"/>
    <property type="evidence" value="ECO:0007669"/>
    <property type="project" value="UniProtKB-EC"/>
</dbReference>
<evidence type="ECO:0000256" key="10">
    <source>
        <dbReference type="ARBA" id="ARBA00032284"/>
    </source>
</evidence>
<keyword evidence="7" id="KW-0963">Cytoplasm</keyword>
<dbReference type="OrthoDB" id="416344at2759"/>
<keyword evidence="16" id="KW-1185">Reference proteome</keyword>
<keyword evidence="9" id="KW-0007">Acetylation</keyword>
<dbReference type="Gene3D" id="2.120.10.30">
    <property type="entry name" value="TolB, C-terminal domain"/>
    <property type="match status" value="1"/>
</dbReference>
<evidence type="ECO:0000256" key="4">
    <source>
        <dbReference type="ARBA" id="ARBA00011881"/>
    </source>
</evidence>
<dbReference type="InterPro" id="IPR045550">
    <property type="entry name" value="AARE_N"/>
</dbReference>
<evidence type="ECO:0000313" key="16">
    <source>
        <dbReference type="Proteomes" id="UP000694845"/>
    </source>
</evidence>
<proteinExistence type="inferred from homology"/>
<dbReference type="AlphaFoldDB" id="A0A8B7Z8V0"/>
<reference evidence="17" key="1">
    <citation type="submission" date="2025-08" db="UniProtKB">
        <authorList>
            <consortium name="RefSeq"/>
        </authorList>
    </citation>
    <scope>IDENTIFICATION</scope>
</reference>
<evidence type="ECO:0000256" key="13">
    <source>
        <dbReference type="SAM" id="MobiDB-lite"/>
    </source>
</evidence>
<evidence type="ECO:0000259" key="15">
    <source>
        <dbReference type="Pfam" id="PF19283"/>
    </source>
</evidence>
<dbReference type="InterPro" id="IPR029058">
    <property type="entry name" value="AB_hydrolase_fold"/>
</dbReference>
<feature type="domain" description="Peptidase S9 prolyl oligopeptidase catalytic" evidence="14">
    <location>
        <begin position="528"/>
        <end position="734"/>
    </location>
</feature>
<dbReference type="SUPFAM" id="SSF82171">
    <property type="entry name" value="DPP6 N-terminal domain-like"/>
    <property type="match status" value="1"/>
</dbReference>
<evidence type="ECO:0000259" key="14">
    <source>
        <dbReference type="Pfam" id="PF00326"/>
    </source>
</evidence>
<evidence type="ECO:0000256" key="2">
    <source>
        <dbReference type="ARBA" id="ARBA00004496"/>
    </source>
</evidence>
<evidence type="ECO:0000256" key="6">
    <source>
        <dbReference type="ARBA" id="ARBA00018421"/>
    </source>
</evidence>
<sequence>MAASTIVEPSARSLYPSLDEATSIYRDIAAVPTPAKASLLRTKEGALSVFIDWTQRDLERSEKVKFKSVHLVLPGEENTLGRVINLGHTAEIKAELLSSVSPTGTKRAVIREVKNKKGEEKQYAEIWDASHKILNLDLTAQEKHGKVYEDELFGSLAWSSSETHLVYIAEKKKPKAISYFEPKSQKTKNGETEDSASGKDEPVKGDQNVMYEEWGETLTSKHHPVVCVLDLESQTISVLDSVPNEVSAGHAVWAPDDLGIVFVGWFHEPYRLGVRYCYNRRSALYYVQLEGDRCEVLSGTDLSLWCPRFSPDQTKLVYLCNEVGGPHRHCGQIAVYDWVSKKTTVVVDTVQKPTAGSPFPGVYVFGDNPVDKCWMSDNKRLVLASFWGSKKEILVINTDKCSVTRLTSDPKFGAWTILDIVGDVILAARSAPNRRPELVIGELPSEGQELSMAWILLDASMAYVENLSWEILQLKAKTDTESAHGVIDYEAILLTPGQTSNGNLPPLIVLPHGGPHSVIVAEYLLSMVAFCKLGFAVLLVNFRGSLGFGQASILSLPGNVGRQDVDDVQHAVLTVLDSGKADRDRVVLSGGSHGGFLVTHLIGQFPDFYKACVTRNPVVNIASMLGSTDIPDWNHCEAGIGPFEFDKLPSPEMYSAMLSKSPIIHAHKVTTPTLVMIGAVDLRVPPKQGQEFYRALKARGTKTKMLVYGENCHGLAKVDAEADCFMNMYKWFSSFL</sequence>
<dbReference type="InterPro" id="IPR002471">
    <property type="entry name" value="Pept_S9_AS"/>
</dbReference>
<feature type="compositionally biased region" description="Basic and acidic residues" evidence="13">
    <location>
        <begin position="188"/>
        <end position="204"/>
    </location>
</feature>
<dbReference type="InterPro" id="IPR011042">
    <property type="entry name" value="6-blade_b-propeller_TolB-like"/>
</dbReference>
<gene>
    <name evidence="17" type="primary">LOC110984912</name>
</gene>
<evidence type="ECO:0000256" key="12">
    <source>
        <dbReference type="ARBA" id="ARBA00045885"/>
    </source>
</evidence>
<evidence type="ECO:0000313" key="17">
    <source>
        <dbReference type="RefSeq" id="XP_022101235.1"/>
    </source>
</evidence>
<feature type="domain" description="Acylamino-acid-releasing enzyme N-terminal" evidence="15">
    <location>
        <begin position="21"/>
        <end position="463"/>
    </location>
</feature>
<dbReference type="GO" id="GO:0005737">
    <property type="term" value="C:cytoplasm"/>
    <property type="evidence" value="ECO:0007669"/>
    <property type="project" value="UniProtKB-SubCell"/>
</dbReference>
<comment type="subcellular location">
    <subcellularLocation>
        <location evidence="2">Cytoplasm</location>
    </subcellularLocation>
</comment>
<protein>
    <recommendedName>
        <fullName evidence="6">Acylamino-acid-releasing enzyme</fullName>
        <ecNumber evidence="5">3.4.19.1</ecNumber>
    </recommendedName>
    <alternativeName>
        <fullName evidence="11">Acyl-peptide hydrolase</fullName>
    </alternativeName>
    <alternativeName>
        <fullName evidence="10">Acylaminoacyl-peptidase</fullName>
    </alternativeName>
</protein>
<dbReference type="Pfam" id="PF19283">
    <property type="entry name" value="APEH_N"/>
    <property type="match status" value="1"/>
</dbReference>
<dbReference type="EC" id="3.4.19.1" evidence="5"/>
<dbReference type="GeneID" id="110984912"/>
<dbReference type="InterPro" id="IPR001375">
    <property type="entry name" value="Peptidase_S9_cat"/>
</dbReference>
<dbReference type="Gene3D" id="3.40.50.1820">
    <property type="entry name" value="alpha/beta hydrolase"/>
    <property type="match status" value="1"/>
</dbReference>